<dbReference type="Pfam" id="PF21831">
    <property type="entry name" value="DUF6891"/>
    <property type="match status" value="1"/>
</dbReference>
<reference evidence="2" key="1">
    <citation type="submission" date="2013-05" db="EMBL/GenBank/DDBJ databases">
        <title>Genome assembly of Cystobacter fuscus DSM 2262.</title>
        <authorList>
            <person name="Sharma G."/>
            <person name="Khatri I."/>
            <person name="Kaur C."/>
            <person name="Mayilraj S."/>
            <person name="Subramanian S."/>
        </authorList>
    </citation>
    <scope>NUCLEOTIDE SEQUENCE [LARGE SCALE GENOMIC DNA]</scope>
    <source>
        <strain evidence="2">DSM 2262</strain>
    </source>
</reference>
<evidence type="ECO:0000313" key="3">
    <source>
        <dbReference type="Proteomes" id="UP000011682"/>
    </source>
</evidence>
<dbReference type="EMBL" id="ANAH02000026">
    <property type="protein sequence ID" value="EPX58162.1"/>
    <property type="molecule type" value="Genomic_DNA"/>
</dbReference>
<protein>
    <recommendedName>
        <fullName evidence="1">DUF6891 domain-containing protein</fullName>
    </recommendedName>
</protein>
<evidence type="ECO:0000313" key="2">
    <source>
        <dbReference type="EMBL" id="EPX58162.1"/>
    </source>
</evidence>
<organism evidence="2 3">
    <name type="scientific">Cystobacter fuscus (strain ATCC 25194 / DSM 2262 / NBRC 100088 / M29)</name>
    <dbReference type="NCBI Taxonomy" id="1242864"/>
    <lineage>
        <taxon>Bacteria</taxon>
        <taxon>Pseudomonadati</taxon>
        <taxon>Myxococcota</taxon>
        <taxon>Myxococcia</taxon>
        <taxon>Myxococcales</taxon>
        <taxon>Cystobacterineae</taxon>
        <taxon>Archangiaceae</taxon>
        <taxon>Cystobacter</taxon>
    </lineage>
</organism>
<dbReference type="InterPro" id="IPR054186">
    <property type="entry name" value="DUF6891"/>
</dbReference>
<dbReference type="eggNOG" id="ENOG5032XFI">
    <property type="taxonomic scope" value="Bacteria"/>
</dbReference>
<accession>S9P7I3</accession>
<dbReference type="AlphaFoldDB" id="S9P7I3"/>
<sequence length="202" mass="22589">MSDDDSREHLLARVECAVRGGFEDEEELLEELEQWVEDELGESDSALVETLDAHARKLFQAQRVREAGWSEPTLNDAIDNAFEELNGRGVVALQNAGYTMSEGWSDVNEVASYQDTPPRGAVFFHGQDLERGVAGEGLMLAFGAYEEDAAKHEAASLAIAREVCEVLGRHGVRTEWNGSVGERIRIPPFEWRKRQWTQVARA</sequence>
<comment type="caution">
    <text evidence="2">The sequence shown here is derived from an EMBL/GenBank/DDBJ whole genome shotgun (WGS) entry which is preliminary data.</text>
</comment>
<dbReference type="OrthoDB" id="5515732at2"/>
<keyword evidence="3" id="KW-1185">Reference proteome</keyword>
<evidence type="ECO:0000259" key="1">
    <source>
        <dbReference type="Pfam" id="PF21831"/>
    </source>
</evidence>
<proteinExistence type="predicted"/>
<name>S9P7I3_CYSF2</name>
<dbReference type="Proteomes" id="UP000011682">
    <property type="component" value="Unassembled WGS sequence"/>
</dbReference>
<dbReference type="RefSeq" id="WP_002631616.1">
    <property type="nucleotide sequence ID" value="NZ_ANAH02000026.1"/>
</dbReference>
<feature type="domain" description="DUF6891" evidence="1">
    <location>
        <begin position="4"/>
        <end position="194"/>
    </location>
</feature>
<gene>
    <name evidence="2" type="ORF">D187_004199</name>
</gene>